<dbReference type="EMBL" id="RQER01000008">
    <property type="protein sequence ID" value="TGJ99887.1"/>
    <property type="molecule type" value="Genomic_DNA"/>
</dbReference>
<accession>A0A5R2AT25</accession>
<dbReference type="RefSeq" id="WP_135698393.1">
    <property type="nucleotide sequence ID" value="NZ_RQER01000008.1"/>
</dbReference>
<comment type="caution">
    <text evidence="1">The sequence shown here is derived from an EMBL/GenBank/DDBJ whole genome shotgun (WGS) entry which is preliminary data.</text>
</comment>
<reference evidence="1 2" key="1">
    <citation type="journal article" date="2019" name="PLoS Negl. Trop. Dis.">
        <title>Revisiting the worldwide diversity of Leptospira species in the environment.</title>
        <authorList>
            <person name="Vincent A.T."/>
            <person name="Schiettekatte O."/>
            <person name="Bourhy P."/>
            <person name="Veyrier F.J."/>
            <person name="Picardeau M."/>
        </authorList>
    </citation>
    <scope>NUCLEOTIDE SEQUENCE [LARGE SCALE GENOMIC DNA]</scope>
    <source>
        <strain evidence="1 2">SSW18</strain>
    </source>
</reference>
<gene>
    <name evidence="1" type="ORF">EHO57_14100</name>
</gene>
<organism evidence="1 2">
    <name type="scientific">Leptospira langatensis</name>
    <dbReference type="NCBI Taxonomy" id="2484983"/>
    <lineage>
        <taxon>Bacteria</taxon>
        <taxon>Pseudomonadati</taxon>
        <taxon>Spirochaetota</taxon>
        <taxon>Spirochaetia</taxon>
        <taxon>Leptospirales</taxon>
        <taxon>Leptospiraceae</taxon>
        <taxon>Leptospira</taxon>
    </lineage>
</organism>
<dbReference type="AlphaFoldDB" id="A0A5R2AT25"/>
<name>A0A5R2AT25_9LEPT</name>
<evidence type="ECO:0000313" key="2">
    <source>
        <dbReference type="Proteomes" id="UP000297946"/>
    </source>
</evidence>
<evidence type="ECO:0000313" key="1">
    <source>
        <dbReference type="EMBL" id="TGJ99887.1"/>
    </source>
</evidence>
<proteinExistence type="predicted"/>
<protein>
    <submittedName>
        <fullName evidence="1">Uncharacterized protein</fullName>
    </submittedName>
</protein>
<sequence>MAMTGFALQTPNREEFHICMHVKKGRSREDWGSTGQFFSGINAQNEAIRNAEQLQKRAPEGTSYSVQIYLFGLNPKNKPVKFKVWKNGHHFDYQKRHDVLQMRRNRRIYKPNNSPQAVKKEGNIAYFPAKLNLQVPRRNTVPKEENQVEEVSFDTLAKGALSEIFYDAIQTCIKDIYDPNKKAADIRKFSFGIELIPKLKGNGEVNFIAVNVVPPDPKLGKQFKIETVIHAVRQGSKYLVLENQMAQGELFPEQKIAAVGGKS</sequence>
<dbReference type="Proteomes" id="UP000297946">
    <property type="component" value="Unassembled WGS sequence"/>
</dbReference>